<dbReference type="GO" id="GO:0008236">
    <property type="term" value="F:serine-type peptidase activity"/>
    <property type="evidence" value="ECO:0007669"/>
    <property type="project" value="InterPro"/>
</dbReference>
<feature type="domain" description="Peptidase S9 prolyl oligopeptidase catalytic" evidence="3">
    <location>
        <begin position="401"/>
        <end position="562"/>
    </location>
</feature>
<dbReference type="InterPro" id="IPR050955">
    <property type="entry name" value="Plant_Biomass_Hydrol_Est"/>
</dbReference>
<evidence type="ECO:0000259" key="3">
    <source>
        <dbReference type="Pfam" id="PF00326"/>
    </source>
</evidence>
<dbReference type="PANTHER" id="PTHR43037">
    <property type="entry name" value="UNNAMED PRODUCT-RELATED"/>
    <property type="match status" value="1"/>
</dbReference>
<dbReference type="Pfam" id="PF00326">
    <property type="entry name" value="Peptidase_S9"/>
    <property type="match status" value="1"/>
</dbReference>
<reference evidence="4 5" key="2">
    <citation type="journal article" date="2014" name="J. Gen. Appl. Microbiol.">
        <title>The early diverging ascomycetous budding yeast Saitoella complicata has three histone deacetylases belonging to the Clr6, Hos2, and Rpd3 lineages.</title>
        <authorList>
            <person name="Nishida H."/>
            <person name="Matsumoto T."/>
            <person name="Kondo S."/>
            <person name="Hamamoto M."/>
            <person name="Yoshikawa H."/>
        </authorList>
    </citation>
    <scope>NUCLEOTIDE SEQUENCE [LARGE SCALE GENOMIC DNA]</scope>
    <source>
        <strain evidence="4 5">NRRL Y-17804</strain>
    </source>
</reference>
<proteinExistence type="predicted"/>
<evidence type="ECO:0000256" key="2">
    <source>
        <dbReference type="SAM" id="SignalP"/>
    </source>
</evidence>
<dbReference type="OrthoDB" id="449091at2759"/>
<dbReference type="Proteomes" id="UP000033140">
    <property type="component" value="Unassembled WGS sequence"/>
</dbReference>
<dbReference type="EMBL" id="BACD03000003">
    <property type="protein sequence ID" value="GAO46412.1"/>
    <property type="molecule type" value="Genomic_DNA"/>
</dbReference>
<keyword evidence="1 2" id="KW-0732">Signal</keyword>
<gene>
    <name evidence="4" type="ORF">G7K_0643-t1</name>
</gene>
<feature type="signal peptide" evidence="2">
    <location>
        <begin position="1"/>
        <end position="17"/>
    </location>
</feature>
<dbReference type="PANTHER" id="PTHR43037:SF4">
    <property type="entry name" value="PEPTIDASE S9 PROLYL OLIGOPEPTIDASE CATALYTIC DOMAIN-CONTAINING PROTEIN"/>
    <property type="match status" value="1"/>
</dbReference>
<dbReference type="InterPro" id="IPR029058">
    <property type="entry name" value="AB_hydrolase_fold"/>
</dbReference>
<dbReference type="AlphaFoldDB" id="A0A0E9N961"/>
<organism evidence="4 5">
    <name type="scientific">Saitoella complicata (strain BCRC 22490 / CBS 7301 / JCM 7358 / NBRC 10748 / NRRL Y-17804)</name>
    <dbReference type="NCBI Taxonomy" id="698492"/>
    <lineage>
        <taxon>Eukaryota</taxon>
        <taxon>Fungi</taxon>
        <taxon>Dikarya</taxon>
        <taxon>Ascomycota</taxon>
        <taxon>Taphrinomycotina</taxon>
        <taxon>Taphrinomycotina incertae sedis</taxon>
        <taxon>Saitoella</taxon>
    </lineage>
</organism>
<name>A0A0E9N961_SAICN</name>
<protein>
    <recommendedName>
        <fullName evidence="3">Peptidase S9 prolyl oligopeptidase catalytic domain-containing protein</fullName>
    </recommendedName>
</protein>
<dbReference type="Gene3D" id="3.40.50.1820">
    <property type="entry name" value="alpha/beta hydrolase"/>
    <property type="match status" value="1"/>
</dbReference>
<dbReference type="InterPro" id="IPR001375">
    <property type="entry name" value="Peptidase_S9_cat"/>
</dbReference>
<sequence>MILRSIVFALLWTAVVAFEGHQHAFRTSSRLAIDKSWHALGPWQIGTREAAWGHDPLSILHPGGFHNLTYDSFDTFPSSLNGTVGWRTFEAEVTEESGEGAQAKVEVVYEDIDWDGLTSAYGWAALQFSFWIRGTIHIEEEGRYRIHALNVGEIWIDGKLYDGGDWYAYRRAPLILTLSPGEHRVEIRAINEIRIFGGRIPPKVEDVISVQRVAGGVVVEERGIVTPDVVEGRSAGEWVSVGVRNEGEEWVDVVDAHIQDAHEPIGITFEDVSVSLAPGQIRPIKFRVRAVGAFELQELPINITVHHRTTGLASYLVHSVPLTVRPSVHSPHKFTYLHPSNIVSYSILRPPSLQVQQTSNCSILPVVVSLHGAGVEASSPMWTQAYDDLPDLPGWLVMPAGVTSWGDDWHRWSFGDAEAAARAVKGWMDRVAWEGVGADEGRWVLTGHSNGGQGVWNAITHPKPGIDIVCAAPIAGYYSIQAYVPYMMWEANHEVMSIINEVLSEYDASLYVNNVVGTKVLARHGSADDNVPVYHSRRMVELLRMHGVDASLDVVKGESHWWDGVMTAGRLGEFLIDCLGKSRSPVRSGPLSKVQHSTAAQHAFVKRQGRQAGHIADVIDTPDTLTVVIPALGQVYLDIASDIVRGFYNYFGMDVRIAYEDQVDGEDCRGNVIALGNPDQNSIVAEAFERQAPAIQAMENGYVVGDAKYSEPGTGVIFAHPYQGRLMLSIAGLDEAGLRRAARLVPYRTGSGQPDFAIVGEGIEIIKGLGFFDEEWKLGRSYLSK</sequence>
<dbReference type="RefSeq" id="XP_019024400.1">
    <property type="nucleotide sequence ID" value="XM_019170927.1"/>
</dbReference>
<evidence type="ECO:0000313" key="4">
    <source>
        <dbReference type="EMBL" id="GAO46412.1"/>
    </source>
</evidence>
<evidence type="ECO:0000256" key="1">
    <source>
        <dbReference type="ARBA" id="ARBA00022729"/>
    </source>
</evidence>
<keyword evidence="5" id="KW-1185">Reference proteome</keyword>
<accession>A0A0E9N961</accession>
<reference evidence="4 5" key="1">
    <citation type="journal article" date="2011" name="J. Gen. Appl. Microbiol.">
        <title>Draft genome sequencing of the enigmatic yeast Saitoella complicata.</title>
        <authorList>
            <person name="Nishida H."/>
            <person name="Hamamoto M."/>
            <person name="Sugiyama J."/>
        </authorList>
    </citation>
    <scope>NUCLEOTIDE SEQUENCE [LARGE SCALE GENOMIC DNA]</scope>
    <source>
        <strain evidence="4 5">NRRL Y-17804</strain>
    </source>
</reference>
<comment type="caution">
    <text evidence="4">The sequence shown here is derived from an EMBL/GenBank/DDBJ whole genome shotgun (WGS) entry which is preliminary data.</text>
</comment>
<evidence type="ECO:0000313" key="5">
    <source>
        <dbReference type="Proteomes" id="UP000033140"/>
    </source>
</evidence>
<reference evidence="4 5" key="3">
    <citation type="journal article" date="2015" name="Genome Announc.">
        <title>Draft Genome Sequence of the Archiascomycetous Yeast Saitoella complicata.</title>
        <authorList>
            <person name="Yamauchi K."/>
            <person name="Kondo S."/>
            <person name="Hamamoto M."/>
            <person name="Takahashi Y."/>
            <person name="Ogura Y."/>
            <person name="Hayashi T."/>
            <person name="Nishida H."/>
        </authorList>
    </citation>
    <scope>NUCLEOTIDE SEQUENCE [LARGE SCALE GENOMIC DNA]</scope>
    <source>
        <strain evidence="4 5">NRRL Y-17804</strain>
    </source>
</reference>
<dbReference type="STRING" id="698492.A0A0E9N961"/>
<dbReference type="GO" id="GO:0006508">
    <property type="term" value="P:proteolysis"/>
    <property type="evidence" value="ECO:0007669"/>
    <property type="project" value="InterPro"/>
</dbReference>
<feature type="chain" id="PRO_5002430382" description="Peptidase S9 prolyl oligopeptidase catalytic domain-containing protein" evidence="2">
    <location>
        <begin position="18"/>
        <end position="785"/>
    </location>
</feature>
<dbReference type="OMA" id="WFLATHY"/>
<dbReference type="SUPFAM" id="SSF53474">
    <property type="entry name" value="alpha/beta-Hydrolases"/>
    <property type="match status" value="1"/>
</dbReference>